<dbReference type="RefSeq" id="WP_126153048.1">
    <property type="nucleotide sequence ID" value="NZ_UZWE01000019.1"/>
</dbReference>
<sequence length="265" mass="30006">MQHPVYLINLDGSDDRLRSAKRQLDDAGIPFERVPAFDGRALRVEEFPEYDAAGAMAYMGRPLRGGEIGCYLSHLDCARRFLESGAPCGLVFEDDMQLNPGFAEGLRIVLDWLDEHRNWDLVNLGSPQHKIYTPIMEFSAAGRRYDLTRAHYFPMTATALIWSRQGAESFVQTHDRITRGVDNHFRHWLTRSDRGLSVWPPLVTTTGAESVIEGGSGKRSAQGRHPLYGLIKQRRQIVNKWIAWRHKRDLARRGKAAGDAAPPRS</sequence>
<evidence type="ECO:0000313" key="3">
    <source>
        <dbReference type="Proteomes" id="UP000270743"/>
    </source>
</evidence>
<name>A0A3S4GLD1_9RHOB</name>
<reference evidence="2 3" key="1">
    <citation type="submission" date="2018-12" db="EMBL/GenBank/DDBJ databases">
        <authorList>
            <person name="Criscuolo A."/>
        </authorList>
    </citation>
    <scope>NUCLEOTIDE SEQUENCE [LARGE SCALE GENOMIC DNA]</scope>
    <source>
        <strain evidence="2">ACIP1116241</strain>
    </source>
</reference>
<keyword evidence="3" id="KW-1185">Reference proteome</keyword>
<proteinExistence type="predicted"/>
<dbReference type="Proteomes" id="UP000270743">
    <property type="component" value="Unassembled WGS sequence"/>
</dbReference>
<evidence type="ECO:0000313" key="2">
    <source>
        <dbReference type="EMBL" id="VDS07338.1"/>
    </source>
</evidence>
<feature type="domain" description="Glycosyl transferase family 25" evidence="1">
    <location>
        <begin position="3"/>
        <end position="123"/>
    </location>
</feature>
<keyword evidence="2" id="KW-0808">Transferase</keyword>
<evidence type="ECO:0000259" key="1">
    <source>
        <dbReference type="Pfam" id="PF01755"/>
    </source>
</evidence>
<dbReference type="AlphaFoldDB" id="A0A3S4GLD1"/>
<accession>A0A3S4GLD1</accession>
<gene>
    <name evidence="2" type="ORF">PARHAE_00513</name>
</gene>
<dbReference type="GO" id="GO:0016740">
    <property type="term" value="F:transferase activity"/>
    <property type="evidence" value="ECO:0007669"/>
    <property type="project" value="UniProtKB-KW"/>
</dbReference>
<dbReference type="OrthoDB" id="259382at2"/>
<dbReference type="Pfam" id="PF01755">
    <property type="entry name" value="Glyco_transf_25"/>
    <property type="match status" value="1"/>
</dbReference>
<dbReference type="InterPro" id="IPR002654">
    <property type="entry name" value="Glyco_trans_25"/>
</dbReference>
<dbReference type="EMBL" id="UZWE01000019">
    <property type="protein sequence ID" value="VDS07338.1"/>
    <property type="molecule type" value="Genomic_DNA"/>
</dbReference>
<organism evidence="2 3">
    <name type="scientific">Paracoccus haematequi</name>
    <dbReference type="NCBI Taxonomy" id="2491866"/>
    <lineage>
        <taxon>Bacteria</taxon>
        <taxon>Pseudomonadati</taxon>
        <taxon>Pseudomonadota</taxon>
        <taxon>Alphaproteobacteria</taxon>
        <taxon>Rhodobacterales</taxon>
        <taxon>Paracoccaceae</taxon>
        <taxon>Paracoccus</taxon>
    </lineage>
</organism>
<dbReference type="CDD" id="cd06532">
    <property type="entry name" value="Glyco_transf_25"/>
    <property type="match status" value="1"/>
</dbReference>
<protein>
    <submittedName>
        <fullName evidence="2">Glycosyltransferase family 25 (LPS biosynthesis protein)</fullName>
    </submittedName>
</protein>